<feature type="transmembrane region" description="Helical" evidence="1">
    <location>
        <begin position="20"/>
        <end position="41"/>
    </location>
</feature>
<sequence length="192" mass="21576">MVLNWIDYLNITQSMLLVTNLGHAVCSILLTKLLHVSLVLLGRHLVLLVLGNGIQNFQFRAELAEQFLKPACLDKLLIVATMCLTIDGDDEAKPNIDVLDFLVLWSLLCLVFKHLSQKTIQRLDTITHLEGTKGKQRSTVTDLRIIAVSFTCLLVSVIMLASSIFAFTISPLFATFMFFEVGFANHKSELYY</sequence>
<evidence type="ECO:0000313" key="4">
    <source>
        <dbReference type="WBParaSite" id="EVEC_0001067801-mRNA-1"/>
    </source>
</evidence>
<dbReference type="WBParaSite" id="EVEC_0001067801-mRNA-1">
    <property type="protein sequence ID" value="EVEC_0001067801-mRNA-1"/>
    <property type="gene ID" value="EVEC_0001067801"/>
</dbReference>
<gene>
    <name evidence="2" type="ORF">EVEC_LOCUS10021</name>
</gene>
<dbReference type="AlphaFoldDB" id="A0A0N4VIM5"/>
<reference evidence="2 3" key="2">
    <citation type="submission" date="2018-10" db="EMBL/GenBank/DDBJ databases">
        <authorList>
            <consortium name="Pathogen Informatics"/>
        </authorList>
    </citation>
    <scope>NUCLEOTIDE SEQUENCE [LARGE SCALE GENOMIC DNA]</scope>
</reference>
<keyword evidence="1" id="KW-1133">Transmembrane helix</keyword>
<proteinExistence type="predicted"/>
<organism evidence="4">
    <name type="scientific">Enterobius vermicularis</name>
    <name type="common">Human pinworm</name>
    <dbReference type="NCBI Taxonomy" id="51028"/>
    <lineage>
        <taxon>Eukaryota</taxon>
        <taxon>Metazoa</taxon>
        <taxon>Ecdysozoa</taxon>
        <taxon>Nematoda</taxon>
        <taxon>Chromadorea</taxon>
        <taxon>Rhabditida</taxon>
        <taxon>Spirurina</taxon>
        <taxon>Oxyuridomorpha</taxon>
        <taxon>Oxyuroidea</taxon>
        <taxon>Oxyuridae</taxon>
        <taxon>Enterobius</taxon>
    </lineage>
</organism>
<reference evidence="4" key="1">
    <citation type="submission" date="2017-02" db="UniProtKB">
        <authorList>
            <consortium name="WormBaseParasite"/>
        </authorList>
    </citation>
    <scope>IDENTIFICATION</scope>
</reference>
<keyword evidence="1" id="KW-0472">Membrane</keyword>
<protein>
    <submittedName>
        <fullName evidence="4">G_PROTEIN_RECEP_F1_2 domain-containing protein</fullName>
    </submittedName>
</protein>
<evidence type="ECO:0000256" key="1">
    <source>
        <dbReference type="SAM" id="Phobius"/>
    </source>
</evidence>
<keyword evidence="1" id="KW-0812">Transmembrane</keyword>
<accession>A0A0N4VIM5</accession>
<name>A0A0N4VIM5_ENTVE</name>
<evidence type="ECO:0000313" key="2">
    <source>
        <dbReference type="EMBL" id="VDD95270.1"/>
    </source>
</evidence>
<evidence type="ECO:0000313" key="3">
    <source>
        <dbReference type="Proteomes" id="UP000274131"/>
    </source>
</evidence>
<dbReference type="EMBL" id="UXUI01010464">
    <property type="protein sequence ID" value="VDD95270.1"/>
    <property type="molecule type" value="Genomic_DNA"/>
</dbReference>
<keyword evidence="3" id="KW-1185">Reference proteome</keyword>
<feature type="transmembrane region" description="Helical" evidence="1">
    <location>
        <begin position="145"/>
        <end position="169"/>
    </location>
</feature>
<dbReference type="Proteomes" id="UP000274131">
    <property type="component" value="Unassembled WGS sequence"/>
</dbReference>